<proteinExistence type="predicted"/>
<dbReference type="CDD" id="cd11576">
    <property type="entry name" value="GH99_GH71_like_2"/>
    <property type="match status" value="1"/>
</dbReference>
<dbReference type="Gene3D" id="3.20.20.80">
    <property type="entry name" value="Glycosidases"/>
    <property type="match status" value="1"/>
</dbReference>
<dbReference type="RefSeq" id="WP_081202500.1">
    <property type="nucleotide sequence ID" value="NZ_FOCZ01000006.1"/>
</dbReference>
<dbReference type="OrthoDB" id="9783748at2"/>
<evidence type="ECO:0000313" key="1">
    <source>
        <dbReference type="EMBL" id="OQP44451.1"/>
    </source>
</evidence>
<keyword evidence="2" id="KW-1185">Reference proteome</keyword>
<organism evidence="1 2">
    <name type="scientific">Niastella yeongjuensis</name>
    <dbReference type="NCBI Taxonomy" id="354355"/>
    <lineage>
        <taxon>Bacteria</taxon>
        <taxon>Pseudomonadati</taxon>
        <taxon>Bacteroidota</taxon>
        <taxon>Chitinophagia</taxon>
        <taxon>Chitinophagales</taxon>
        <taxon>Chitinophagaceae</taxon>
        <taxon>Niastella</taxon>
    </lineage>
</organism>
<dbReference type="EMBL" id="LVXG01000034">
    <property type="protein sequence ID" value="OQP44451.1"/>
    <property type="molecule type" value="Genomic_DNA"/>
</dbReference>
<name>A0A1V9EEH5_9BACT</name>
<dbReference type="AlphaFoldDB" id="A0A1V9EEH5"/>
<comment type="caution">
    <text evidence="1">The sequence shown here is derived from an EMBL/GenBank/DDBJ whole genome shotgun (WGS) entry which is preliminary data.</text>
</comment>
<sequence>MKCIAFPFCLLLFVLFVPGITWCQLKHSTQTLYPSYKGLIMAGYQGWFRAAGDGSGASHFAYGDEKRCGIDMWPDVSEYEKTYPTPWKLASGETARFFSSYDKSAIDLHFKWMQDYGIDGVFMQRFFGNAKHRDRASSTILSNALKAASDKKRAIAIMYDLSGLGRSGEDCSAIIEDWKYLVDSLRVTNQPGAKTYVQFNGKPLVVIWGIGFPDRPYDIRNIGLERLLDFLKNDPVYGHCSIMLGVPTAWRTLDADCVHDNYLHTIIRQADLVLPWTVQRFSPLLHNDMDRLRDNTIADINWCRNNQITYVPCIYPGFTWHNLSKHEFPDDVKPVGSIPRQGGRFYWQQIYTTLTAGAEMLYVAMFDEVNEGTAIFKVTDHPPVSTQTSFAGLDGQPSDTYLWLTGEAAKRLRKEKPLEPKMPVRN</sequence>
<dbReference type="Proteomes" id="UP000192610">
    <property type="component" value="Unassembled WGS sequence"/>
</dbReference>
<accession>A0A1V9EEH5</accession>
<dbReference type="STRING" id="354355.SAMN05660816_03802"/>
<reference evidence="2" key="1">
    <citation type="submission" date="2016-04" db="EMBL/GenBank/DDBJ databases">
        <authorList>
            <person name="Chen L."/>
            <person name="Zhuang W."/>
            <person name="Wang G."/>
        </authorList>
    </citation>
    <scope>NUCLEOTIDE SEQUENCE [LARGE SCALE GENOMIC DNA]</scope>
    <source>
        <strain evidence="2">17621</strain>
    </source>
</reference>
<gene>
    <name evidence="1" type="ORF">A4H97_08720</name>
</gene>
<protein>
    <submittedName>
        <fullName evidence="1">Xylosidase</fullName>
    </submittedName>
</protein>
<evidence type="ECO:0000313" key="2">
    <source>
        <dbReference type="Proteomes" id="UP000192610"/>
    </source>
</evidence>